<feature type="domain" description="HTH cro/C1-type" evidence="1">
    <location>
        <begin position="2"/>
        <end position="59"/>
    </location>
</feature>
<dbReference type="SMART" id="SM00530">
    <property type="entry name" value="HTH_XRE"/>
    <property type="match status" value="1"/>
</dbReference>
<dbReference type="CDD" id="cd00093">
    <property type="entry name" value="HTH_XRE"/>
    <property type="match status" value="1"/>
</dbReference>
<dbReference type="InterPro" id="IPR001387">
    <property type="entry name" value="Cro/C1-type_HTH"/>
</dbReference>
<evidence type="ECO:0000313" key="3">
    <source>
        <dbReference type="Proteomes" id="UP001519921"/>
    </source>
</evidence>
<reference evidence="2 3" key="1">
    <citation type="submission" date="2021-07" db="EMBL/GenBank/DDBJ databases">
        <title>Clostridium weizhouense sp. nov., an anaerobic bacterium isolated from activated sludge of Petroleum wastewater.</title>
        <authorList>
            <person name="Li Q."/>
        </authorList>
    </citation>
    <scope>NUCLEOTIDE SEQUENCE [LARGE SCALE GENOMIC DNA]</scope>
    <source>
        <strain evidence="2 3">YB-6</strain>
    </source>
</reference>
<dbReference type="SUPFAM" id="SSF47413">
    <property type="entry name" value="lambda repressor-like DNA-binding domains"/>
    <property type="match status" value="1"/>
</dbReference>
<keyword evidence="3" id="KW-1185">Reference proteome</keyword>
<dbReference type="Pfam" id="PF01381">
    <property type="entry name" value="HTH_3"/>
    <property type="match status" value="1"/>
</dbReference>
<protein>
    <submittedName>
        <fullName evidence="2">Helix-turn-helix transcriptional regulator</fullName>
    </submittedName>
</protein>
<evidence type="ECO:0000259" key="1">
    <source>
        <dbReference type="PROSITE" id="PS50943"/>
    </source>
</evidence>
<dbReference type="InterPro" id="IPR010982">
    <property type="entry name" value="Lambda_DNA-bd_dom_sf"/>
</dbReference>
<evidence type="ECO:0000313" key="2">
    <source>
        <dbReference type="EMBL" id="MBW6409028.1"/>
    </source>
</evidence>
<comment type="caution">
    <text evidence="2">The sequence shown here is derived from an EMBL/GenBank/DDBJ whole genome shotgun (WGS) entry which is preliminary data.</text>
</comment>
<dbReference type="Gene3D" id="1.10.260.40">
    <property type="entry name" value="lambda repressor-like DNA-binding domains"/>
    <property type="match status" value="1"/>
</dbReference>
<dbReference type="PROSITE" id="PS50943">
    <property type="entry name" value="HTH_CROC1"/>
    <property type="match status" value="1"/>
</dbReference>
<accession>A0ABS7AK47</accession>
<dbReference type="EMBL" id="JAHXPT010000002">
    <property type="protein sequence ID" value="MBW6409028.1"/>
    <property type="molecule type" value="Genomic_DNA"/>
</dbReference>
<dbReference type="Proteomes" id="UP001519921">
    <property type="component" value="Unassembled WGS sequence"/>
</dbReference>
<gene>
    <name evidence="2" type="ORF">KYD98_02890</name>
</gene>
<dbReference type="RefSeq" id="WP_219778088.1">
    <property type="nucleotide sequence ID" value="NZ_JAHXPT010000002.1"/>
</dbReference>
<proteinExistence type="predicted"/>
<name>A0ABS7AK47_9CLOT</name>
<organism evidence="2 3">
    <name type="scientific">Clostridium weizhouense</name>
    <dbReference type="NCBI Taxonomy" id="2859781"/>
    <lineage>
        <taxon>Bacteria</taxon>
        <taxon>Bacillati</taxon>
        <taxon>Bacillota</taxon>
        <taxon>Clostridia</taxon>
        <taxon>Eubacteriales</taxon>
        <taxon>Clostridiaceae</taxon>
        <taxon>Clostridium</taxon>
    </lineage>
</organism>
<sequence>MLRYKRKIKGLNQSQLGRRLRKSKSYVSRLERKVKGYEPSLHMIKKISKELECCPIELFLFFSDIDCKYFKKNKKSDSILK</sequence>